<dbReference type="EMBL" id="KZ084126">
    <property type="protein sequence ID" value="OSC99564.1"/>
    <property type="molecule type" value="Genomic_DNA"/>
</dbReference>
<feature type="region of interest" description="Disordered" evidence="1">
    <location>
        <begin position="1"/>
        <end position="162"/>
    </location>
</feature>
<reference evidence="2 3" key="1">
    <citation type="journal article" date="2015" name="Biotechnol. Biofuels">
        <title>Enhanced degradation of softwood versus hardwood by the white-rot fungus Pycnoporus coccineus.</title>
        <authorList>
            <person name="Couturier M."/>
            <person name="Navarro D."/>
            <person name="Chevret D."/>
            <person name="Henrissat B."/>
            <person name="Piumi F."/>
            <person name="Ruiz-Duenas F.J."/>
            <person name="Martinez A.T."/>
            <person name="Grigoriev I.V."/>
            <person name="Riley R."/>
            <person name="Lipzen A."/>
            <person name="Berrin J.G."/>
            <person name="Master E.R."/>
            <person name="Rosso M.N."/>
        </authorList>
    </citation>
    <scope>NUCLEOTIDE SEQUENCE [LARGE SCALE GENOMIC DNA]</scope>
    <source>
        <strain evidence="2 3">BRFM310</strain>
    </source>
</reference>
<gene>
    <name evidence="2" type="ORF">PYCCODRAFT_814345</name>
</gene>
<accession>A0A1Y2IEM1</accession>
<proteinExistence type="predicted"/>
<name>A0A1Y2IEM1_TRAC3</name>
<dbReference type="OrthoDB" id="10605486at2759"/>
<dbReference type="Proteomes" id="UP000193067">
    <property type="component" value="Unassembled WGS sequence"/>
</dbReference>
<dbReference type="AlphaFoldDB" id="A0A1Y2IEM1"/>
<feature type="compositionally biased region" description="Basic and acidic residues" evidence="1">
    <location>
        <begin position="135"/>
        <end position="148"/>
    </location>
</feature>
<organism evidence="2 3">
    <name type="scientific">Trametes coccinea (strain BRFM310)</name>
    <name type="common">Pycnoporus coccineus</name>
    <dbReference type="NCBI Taxonomy" id="1353009"/>
    <lineage>
        <taxon>Eukaryota</taxon>
        <taxon>Fungi</taxon>
        <taxon>Dikarya</taxon>
        <taxon>Basidiomycota</taxon>
        <taxon>Agaricomycotina</taxon>
        <taxon>Agaricomycetes</taxon>
        <taxon>Polyporales</taxon>
        <taxon>Polyporaceae</taxon>
        <taxon>Trametes</taxon>
    </lineage>
</organism>
<evidence type="ECO:0000313" key="3">
    <source>
        <dbReference type="Proteomes" id="UP000193067"/>
    </source>
</evidence>
<keyword evidence="3" id="KW-1185">Reference proteome</keyword>
<evidence type="ECO:0000313" key="2">
    <source>
        <dbReference type="EMBL" id="OSC99564.1"/>
    </source>
</evidence>
<feature type="compositionally biased region" description="Low complexity" evidence="1">
    <location>
        <begin position="121"/>
        <end position="131"/>
    </location>
</feature>
<evidence type="ECO:0000256" key="1">
    <source>
        <dbReference type="SAM" id="MobiDB-lite"/>
    </source>
</evidence>
<protein>
    <submittedName>
        <fullName evidence="2">Uncharacterized protein</fullName>
    </submittedName>
</protein>
<sequence length="288" mass="31358">MAYGYTTTRTTRRESRYFDNPSQRPAGGSVGYGSRSGRSHSGDVDAGFPGFSPHPSYTPEYHPPTPPRPRGRGHEWDFDDDRSDVTSRRGGSDASSTARGSERDRDVRPPFIPVSDPPPASTSTRGRSSARSSRRRLEYRETSEDARARSVTPTRDGALSAYEGETLVSPAVAAGSSHGMSQMTEFSPVIPPLPRIPEHVTEVRETWHFAPNASPISYTRTTTTTSTVPGPPVYAGPSMTLTVQPMMGPVVPQPPCPPPYLPPGCMVPSPYPGIPFQGNVETGWYYHH</sequence>
<feature type="compositionally biased region" description="Pro residues" evidence="1">
    <location>
        <begin position="110"/>
        <end position="120"/>
    </location>
</feature>